<sequence length="199" mass="21827">MPRIFLLLLILAAPTLHAADLELLIARPELSGILEQLKGSRHDHFAVVDYGRPSTLPRFYLFDRRTHALLGSYRVAHGKGSDPDHDGLADHFSNDPGSRASSLGLYRTAQVFDSDEPGHGRSMRLIGLSPGNSQAEERAIVIHANTYMEETFIRRHGLPGRSHGCLVLASQDRDQVIEQLSGGAMIFAIRQDPAALASN</sequence>
<evidence type="ECO:0000313" key="2">
    <source>
        <dbReference type="Proteomes" id="UP001519667"/>
    </source>
</evidence>
<keyword evidence="2" id="KW-1185">Reference proteome</keyword>
<name>A0ABS5XF93_9GAMM</name>
<dbReference type="Proteomes" id="UP001519667">
    <property type="component" value="Unassembled WGS sequence"/>
</dbReference>
<dbReference type="Pfam" id="PF13645">
    <property type="entry name" value="YkuD_2"/>
    <property type="match status" value="1"/>
</dbReference>
<accession>A0ABS5XF93</accession>
<gene>
    <name evidence="1" type="ORF">J7302_02450</name>
</gene>
<dbReference type="EMBL" id="JAGTIS010000001">
    <property type="protein sequence ID" value="MBT8765002.1"/>
    <property type="molecule type" value="Genomic_DNA"/>
</dbReference>
<organism evidence="1 2">
    <name type="scientific">Metapseudomonas boanensis</name>
    <dbReference type="NCBI Taxonomy" id="2822138"/>
    <lineage>
        <taxon>Bacteria</taxon>
        <taxon>Pseudomonadati</taxon>
        <taxon>Pseudomonadota</taxon>
        <taxon>Gammaproteobacteria</taxon>
        <taxon>Pseudomonadales</taxon>
        <taxon>Pseudomonadaceae</taxon>
        <taxon>Metapseudomonas</taxon>
    </lineage>
</organism>
<protein>
    <submittedName>
        <fullName evidence="1">Murein L,D-transpeptidase catalytic domain family protein</fullName>
    </submittedName>
</protein>
<proteinExistence type="predicted"/>
<reference evidence="1 2" key="1">
    <citation type="submission" date="2021-04" db="EMBL/GenBank/DDBJ databases">
        <title>Pseudomonas boanensis sp. nov., a bacterium isolated from river water used for household purposes in Boane District, Mozambique.</title>
        <authorList>
            <person name="Nicklasson M."/>
            <person name="Martin-Rodriguez A.J."/>
            <person name="Thorell K."/>
            <person name="Neves L."/>
            <person name="Mussagy A."/>
            <person name="Rydberg H.A."/>
            <person name="Hernroth B."/>
            <person name="Svensson-Stadler L."/>
            <person name="Sjoling A."/>
        </authorList>
    </citation>
    <scope>NUCLEOTIDE SEQUENCE [LARGE SCALE GENOMIC DNA]</scope>
    <source>
        <strain evidence="1 2">DB1</strain>
    </source>
</reference>
<comment type="caution">
    <text evidence="1">The sequence shown here is derived from an EMBL/GenBank/DDBJ whole genome shotgun (WGS) entry which is preliminary data.</text>
</comment>
<dbReference type="PANTHER" id="PTHR38477">
    <property type="entry name" value="HYPOTHETICAL EXPORTED PROTEIN"/>
    <property type="match status" value="1"/>
</dbReference>
<dbReference type="RefSeq" id="WP_215369786.1">
    <property type="nucleotide sequence ID" value="NZ_JAGTIS010000001.1"/>
</dbReference>
<dbReference type="PANTHER" id="PTHR38477:SF1">
    <property type="entry name" value="MUREIN L,D-TRANSPEPTIDASE CATALYTIC DOMAIN FAMILY PROTEIN"/>
    <property type="match status" value="1"/>
</dbReference>
<dbReference type="InterPro" id="IPR032676">
    <property type="entry name" value="YkuD_2"/>
</dbReference>
<evidence type="ECO:0000313" key="1">
    <source>
        <dbReference type="EMBL" id="MBT8765002.1"/>
    </source>
</evidence>